<feature type="transmembrane region" description="Helical" evidence="8">
    <location>
        <begin position="120"/>
        <end position="138"/>
    </location>
</feature>
<protein>
    <recommendedName>
        <fullName evidence="9">Major facilitator superfamily (MFS) profile domain-containing protein</fullName>
    </recommendedName>
</protein>
<evidence type="ECO:0000256" key="3">
    <source>
        <dbReference type="ARBA" id="ARBA00022448"/>
    </source>
</evidence>
<feature type="transmembrane region" description="Helical" evidence="8">
    <location>
        <begin position="144"/>
        <end position="167"/>
    </location>
</feature>
<sequence length="538" mass="59502">MDAELPTTRNGLNNVDDVYSDLYSTLSQVTATTANDVDQLPYPITLRNLVIFAGATVGGLLFGYDTGVISGVLLMLTPQDLSLDVVTDFQRELITSVTCLGSFLGSIFAFPIADKYGRKVTMALCSSVFVVAAFWMALSTSIHFLIVGRLLVGVAVGVAAQCVPVYLSEISPANTRGLVLSLNTLAITGGQLISYVVSLSMQNVQHAWRYLFGLAALPALIFLLLLDFIPESPRWLISKGEFADALDSLRVIYPTAPLQLVSLKLKWLIFDIGKLRKYQDVEDPLLMRRQSISRFIGDNDEPLSEPTPPSDNNLGVSPEYRPRHRMEPRAKRALVVGCALMFFQQVSGINAFLYYAAIIFSQFDVQNPLIPAMAVAATNFVFTIVALKCVDPVGRRTMLLYTIWIMTVGLFLSSVGFDKNNMKLILVALLIFVAGYASGMGSIPWSSVEFLPLNRRSFGAACISCTNWLSNTVVSISYLSVANFMGMDHAMIMFAIFTVLNWVFVYYYYPEVKGLTLEEIGKVFENGIDVSYVYRNYH</sequence>
<dbReference type="PROSITE" id="PS00216">
    <property type="entry name" value="SUGAR_TRANSPORT_1"/>
    <property type="match status" value="2"/>
</dbReference>
<feature type="transmembrane region" description="Helical" evidence="8">
    <location>
        <begin position="93"/>
        <end position="113"/>
    </location>
</feature>
<feature type="transmembrane region" description="Helical" evidence="8">
    <location>
        <begin position="457"/>
        <end position="478"/>
    </location>
</feature>
<dbReference type="InterPro" id="IPR005829">
    <property type="entry name" value="Sugar_transporter_CS"/>
</dbReference>
<feature type="transmembrane region" description="Helical" evidence="8">
    <location>
        <begin position="369"/>
        <end position="387"/>
    </location>
</feature>
<dbReference type="InterPro" id="IPR050814">
    <property type="entry name" value="Myo-inositol_Transporter"/>
</dbReference>
<gene>
    <name evidence="10" type="ORF">ZYGM_001859</name>
</gene>
<feature type="transmembrane region" description="Helical" evidence="8">
    <location>
        <begin position="399"/>
        <end position="417"/>
    </location>
</feature>
<feature type="transmembrane region" description="Helical" evidence="8">
    <location>
        <begin position="423"/>
        <end position="445"/>
    </location>
</feature>
<dbReference type="EMBL" id="BIMX01000003">
    <property type="protein sequence ID" value="GCE97812.1"/>
    <property type="molecule type" value="Genomic_DNA"/>
</dbReference>
<keyword evidence="4 8" id="KW-0812">Transmembrane</keyword>
<feature type="domain" description="Major facilitator superfamily (MFS) profile" evidence="9">
    <location>
        <begin position="51"/>
        <end position="513"/>
    </location>
</feature>
<keyword evidence="11" id="KW-1185">Reference proteome</keyword>
<dbReference type="Gene3D" id="1.20.1250.20">
    <property type="entry name" value="MFS general substrate transporter like domains"/>
    <property type="match status" value="1"/>
</dbReference>
<name>A0A4C2E629_9SACH</name>
<dbReference type="InterPro" id="IPR005828">
    <property type="entry name" value="MFS_sugar_transport-like"/>
</dbReference>
<evidence type="ECO:0000313" key="11">
    <source>
        <dbReference type="Proteomes" id="UP000301737"/>
    </source>
</evidence>
<keyword evidence="6 8" id="KW-0472">Membrane</keyword>
<dbReference type="Proteomes" id="UP000301737">
    <property type="component" value="Unassembled WGS sequence"/>
</dbReference>
<keyword evidence="5 8" id="KW-1133">Transmembrane helix</keyword>
<dbReference type="PANTHER" id="PTHR48020">
    <property type="entry name" value="PROTON MYO-INOSITOL COTRANSPORTER"/>
    <property type="match status" value="1"/>
</dbReference>
<evidence type="ECO:0000313" key="10">
    <source>
        <dbReference type="EMBL" id="GCE97812.1"/>
    </source>
</evidence>
<dbReference type="InterPro" id="IPR003663">
    <property type="entry name" value="Sugar/inositol_transpt"/>
</dbReference>
<comment type="subcellular location">
    <subcellularLocation>
        <location evidence="1">Membrane</location>
        <topology evidence="1">Multi-pass membrane protein</topology>
    </subcellularLocation>
</comment>
<comment type="similarity">
    <text evidence="2">Belongs to the major facilitator superfamily. Sugar transporter (TC 2.A.1.1) family.</text>
</comment>
<evidence type="ECO:0000259" key="9">
    <source>
        <dbReference type="PROSITE" id="PS50850"/>
    </source>
</evidence>
<dbReference type="GO" id="GO:0016020">
    <property type="term" value="C:membrane"/>
    <property type="evidence" value="ECO:0007669"/>
    <property type="project" value="UniProtKB-SubCell"/>
</dbReference>
<evidence type="ECO:0000256" key="8">
    <source>
        <dbReference type="SAM" id="Phobius"/>
    </source>
</evidence>
<dbReference type="AlphaFoldDB" id="A0A4C2E629"/>
<dbReference type="GO" id="GO:1904679">
    <property type="term" value="P:myo-inositol import across plasma membrane"/>
    <property type="evidence" value="ECO:0007669"/>
    <property type="project" value="TreeGrafter"/>
</dbReference>
<reference evidence="10 11" key="1">
    <citation type="submission" date="2019-01" db="EMBL/GenBank/DDBJ databases">
        <title>Draft Genome Sequencing of Zygosaccharomyces mellis Ca-7.</title>
        <authorList>
            <person name="Shiwa Y."/>
            <person name="Kanesaki Y."/>
            <person name="Ishige T."/>
            <person name="Mura K."/>
            <person name="Hori T."/>
            <person name="Tamura T."/>
        </authorList>
    </citation>
    <scope>NUCLEOTIDE SEQUENCE [LARGE SCALE GENOMIC DNA]</scope>
    <source>
        <strain evidence="10 11">Ca-7</strain>
    </source>
</reference>
<feature type="transmembrane region" description="Helical" evidence="8">
    <location>
        <begin position="333"/>
        <end position="357"/>
    </location>
</feature>
<dbReference type="InterPro" id="IPR036259">
    <property type="entry name" value="MFS_trans_sf"/>
</dbReference>
<feature type="transmembrane region" description="Helical" evidence="8">
    <location>
        <begin position="179"/>
        <end position="201"/>
    </location>
</feature>
<comment type="caution">
    <text evidence="10">The sequence shown here is derived from an EMBL/GenBank/DDBJ whole genome shotgun (WGS) entry which is preliminary data.</text>
</comment>
<organism evidence="10 11">
    <name type="scientific">Zygosaccharomyces mellis</name>
    <dbReference type="NCBI Taxonomy" id="42258"/>
    <lineage>
        <taxon>Eukaryota</taxon>
        <taxon>Fungi</taxon>
        <taxon>Dikarya</taxon>
        <taxon>Ascomycota</taxon>
        <taxon>Saccharomycotina</taxon>
        <taxon>Saccharomycetes</taxon>
        <taxon>Saccharomycetales</taxon>
        <taxon>Saccharomycetaceae</taxon>
        <taxon>Zygosaccharomyces</taxon>
    </lineage>
</organism>
<keyword evidence="3" id="KW-0813">Transport</keyword>
<dbReference type="PANTHER" id="PTHR48020:SF12">
    <property type="entry name" value="PROTON MYO-INOSITOL COTRANSPORTER"/>
    <property type="match status" value="1"/>
</dbReference>
<dbReference type="PRINTS" id="PR00171">
    <property type="entry name" value="SUGRTRNSPORT"/>
</dbReference>
<dbReference type="PROSITE" id="PS00217">
    <property type="entry name" value="SUGAR_TRANSPORT_2"/>
    <property type="match status" value="1"/>
</dbReference>
<evidence type="ECO:0000256" key="5">
    <source>
        <dbReference type="ARBA" id="ARBA00022989"/>
    </source>
</evidence>
<evidence type="ECO:0000256" key="7">
    <source>
        <dbReference type="SAM" id="MobiDB-lite"/>
    </source>
</evidence>
<evidence type="ECO:0000256" key="1">
    <source>
        <dbReference type="ARBA" id="ARBA00004141"/>
    </source>
</evidence>
<evidence type="ECO:0000256" key="2">
    <source>
        <dbReference type="ARBA" id="ARBA00010992"/>
    </source>
</evidence>
<dbReference type="InterPro" id="IPR020846">
    <property type="entry name" value="MFS_dom"/>
</dbReference>
<evidence type="ECO:0000256" key="4">
    <source>
        <dbReference type="ARBA" id="ARBA00022692"/>
    </source>
</evidence>
<dbReference type="PROSITE" id="PS50850">
    <property type="entry name" value="MFS"/>
    <property type="match status" value="1"/>
</dbReference>
<accession>A0A4C2E629</accession>
<dbReference type="SUPFAM" id="SSF103473">
    <property type="entry name" value="MFS general substrate transporter"/>
    <property type="match status" value="1"/>
</dbReference>
<evidence type="ECO:0000256" key="6">
    <source>
        <dbReference type="ARBA" id="ARBA00023136"/>
    </source>
</evidence>
<feature type="region of interest" description="Disordered" evidence="7">
    <location>
        <begin position="297"/>
        <end position="321"/>
    </location>
</feature>
<dbReference type="Pfam" id="PF00083">
    <property type="entry name" value="Sugar_tr"/>
    <property type="match status" value="2"/>
</dbReference>
<feature type="transmembrane region" description="Helical" evidence="8">
    <location>
        <begin position="49"/>
        <end position="73"/>
    </location>
</feature>
<feature type="transmembrane region" description="Helical" evidence="8">
    <location>
        <begin position="490"/>
        <end position="509"/>
    </location>
</feature>
<dbReference type="GO" id="GO:0005366">
    <property type="term" value="F:myo-inositol:proton symporter activity"/>
    <property type="evidence" value="ECO:0007669"/>
    <property type="project" value="TreeGrafter"/>
</dbReference>
<proteinExistence type="inferred from homology"/>
<feature type="transmembrane region" description="Helical" evidence="8">
    <location>
        <begin position="207"/>
        <end position="229"/>
    </location>
</feature>
<dbReference type="OrthoDB" id="5290825at2759"/>